<feature type="binding site" evidence="8">
    <location>
        <position position="59"/>
    </location>
    <ligand>
        <name>beta-alanine</name>
        <dbReference type="ChEBI" id="CHEBI:57966"/>
    </ligand>
</feature>
<dbReference type="PANTHER" id="PTHR21299">
    <property type="entry name" value="CYTIDYLATE KINASE/PANTOATE-BETA-ALANINE LIGASE"/>
    <property type="match status" value="1"/>
</dbReference>
<keyword evidence="10" id="KW-1185">Reference proteome</keyword>
<feature type="active site" description="Proton donor" evidence="8">
    <location>
        <position position="35"/>
    </location>
</feature>
<dbReference type="Gene3D" id="3.40.50.620">
    <property type="entry name" value="HUPs"/>
    <property type="match status" value="1"/>
</dbReference>
<feature type="binding site" evidence="8">
    <location>
        <begin position="143"/>
        <end position="146"/>
    </location>
    <ligand>
        <name>ATP</name>
        <dbReference type="ChEBI" id="CHEBI:30616"/>
    </ligand>
</feature>
<dbReference type="InterPro" id="IPR042176">
    <property type="entry name" value="Pantoate_ligase_C"/>
</dbReference>
<evidence type="ECO:0000256" key="1">
    <source>
        <dbReference type="ARBA" id="ARBA00004990"/>
    </source>
</evidence>
<dbReference type="CDD" id="cd00560">
    <property type="entry name" value="PanC"/>
    <property type="match status" value="1"/>
</dbReference>
<sequence length="277" mass="29934">MTHLVTTKQELRQRIRDTNGSIGLVMTMGALHAGHRRLIDAARAHSDTVVVSIYVNPLQFAPGEDFDAYPRQLEKDMEILGDVDIVFAPSDDEMYENEPLVRIDPGQVATRFEGATRPTHFAGVLQVVAKVFNLVRPDVAYFGQKDAQQLALITTMVRDLDMGIDIVGVPIVRDSDGLALSSRNTYLSPEERTTALALVQALTAAREAARGGLPPAETERLLGETLAGTTGVDVDYATIVSPETFQGVSSNARTGLAIVAARVGATRLIDNMEVSFG</sequence>
<dbReference type="Pfam" id="PF02569">
    <property type="entry name" value="Pantoate_ligase"/>
    <property type="match status" value="1"/>
</dbReference>
<dbReference type="NCBIfam" id="TIGR00018">
    <property type="entry name" value="panC"/>
    <property type="match status" value="1"/>
</dbReference>
<feature type="binding site" evidence="8">
    <location>
        <begin position="28"/>
        <end position="35"/>
    </location>
    <ligand>
        <name>ATP</name>
        <dbReference type="ChEBI" id="CHEBI:30616"/>
    </ligand>
</feature>
<keyword evidence="8" id="KW-0963">Cytoplasm</keyword>
<comment type="miscellaneous">
    <text evidence="8">The reaction proceeds by a bi uni uni bi ping pong mechanism.</text>
</comment>
<dbReference type="InterPro" id="IPR014729">
    <property type="entry name" value="Rossmann-like_a/b/a_fold"/>
</dbReference>
<organism evidence="9 10">
    <name type="scientific">Flaviflexus equikiangi</name>
    <dbReference type="NCBI Taxonomy" id="2758573"/>
    <lineage>
        <taxon>Bacteria</taxon>
        <taxon>Bacillati</taxon>
        <taxon>Actinomycetota</taxon>
        <taxon>Actinomycetes</taxon>
        <taxon>Actinomycetales</taxon>
        <taxon>Actinomycetaceae</taxon>
        <taxon>Flaviflexus</taxon>
    </lineage>
</organism>
<comment type="subunit">
    <text evidence="8">Homodimer.</text>
</comment>
<dbReference type="PANTHER" id="PTHR21299:SF1">
    <property type="entry name" value="PANTOATE--BETA-ALANINE LIGASE"/>
    <property type="match status" value="1"/>
</dbReference>
<feature type="binding site" evidence="8">
    <location>
        <position position="59"/>
    </location>
    <ligand>
        <name>(R)-pantoate</name>
        <dbReference type="ChEBI" id="CHEBI:15980"/>
    </ligand>
</feature>
<keyword evidence="6 8" id="KW-0067">ATP-binding</keyword>
<evidence type="ECO:0000256" key="2">
    <source>
        <dbReference type="ARBA" id="ARBA00009256"/>
    </source>
</evidence>
<evidence type="ECO:0000256" key="7">
    <source>
        <dbReference type="ARBA" id="ARBA00048258"/>
    </source>
</evidence>
<keyword evidence="4 8" id="KW-0566">Pantothenate biosynthesis</keyword>
<comment type="subcellular location">
    <subcellularLocation>
        <location evidence="8">Cytoplasm</location>
    </subcellularLocation>
</comment>
<gene>
    <name evidence="8" type="primary">panC</name>
    <name evidence="9" type="ORF">JVW63_07910</name>
</gene>
<dbReference type="HAMAP" id="MF_00158">
    <property type="entry name" value="PanC"/>
    <property type="match status" value="1"/>
</dbReference>
<reference evidence="10" key="1">
    <citation type="submission" date="2021-02" db="EMBL/GenBank/DDBJ databases">
        <title>Leucobacter sp. CX169.</title>
        <authorList>
            <person name="Cheng Y."/>
        </authorList>
    </citation>
    <scope>NUCLEOTIDE SEQUENCE [LARGE SCALE GENOMIC DNA]</scope>
    <source>
        <strain evidence="10">JY899</strain>
    </source>
</reference>
<dbReference type="Gene3D" id="3.30.1300.10">
    <property type="entry name" value="Pantoate-beta-alanine ligase, C-terminal domain"/>
    <property type="match status" value="1"/>
</dbReference>
<dbReference type="EC" id="6.3.2.1" evidence="8"/>
<dbReference type="EMBL" id="JAFFJS010000004">
    <property type="protein sequence ID" value="MBM9433620.1"/>
    <property type="molecule type" value="Genomic_DNA"/>
</dbReference>
<feature type="binding site" evidence="8">
    <location>
        <position position="149"/>
    </location>
    <ligand>
        <name>(R)-pantoate</name>
        <dbReference type="ChEBI" id="CHEBI:15980"/>
    </ligand>
</feature>
<accession>A0ABS2TG34</accession>
<protein>
    <recommendedName>
        <fullName evidence="8">Pantothenate synthetase</fullName>
        <shortName evidence="8">PS</shortName>
        <ecNumber evidence="8">6.3.2.1</ecNumber>
    </recommendedName>
    <alternativeName>
        <fullName evidence="8">Pantoate--beta-alanine ligase</fullName>
    </alternativeName>
    <alternativeName>
        <fullName evidence="8">Pantoate-activating enzyme</fullName>
    </alternativeName>
</protein>
<evidence type="ECO:0000313" key="10">
    <source>
        <dbReference type="Proteomes" id="UP000705983"/>
    </source>
</evidence>
<evidence type="ECO:0000256" key="4">
    <source>
        <dbReference type="ARBA" id="ARBA00022655"/>
    </source>
</evidence>
<comment type="function">
    <text evidence="8">Catalyzes the condensation of pantoate with beta-alanine in an ATP-dependent reaction via a pantoyl-adenylate intermediate.</text>
</comment>
<evidence type="ECO:0000256" key="8">
    <source>
        <dbReference type="HAMAP-Rule" id="MF_00158"/>
    </source>
</evidence>
<dbReference type="GO" id="GO:0004592">
    <property type="term" value="F:pantoate-beta-alanine ligase activity"/>
    <property type="evidence" value="ECO:0007669"/>
    <property type="project" value="UniProtKB-EC"/>
</dbReference>
<keyword evidence="3 8" id="KW-0436">Ligase</keyword>
<comment type="similarity">
    <text evidence="2 8">Belongs to the pantothenate synthetase family.</text>
</comment>
<evidence type="ECO:0000256" key="6">
    <source>
        <dbReference type="ARBA" id="ARBA00022840"/>
    </source>
</evidence>
<evidence type="ECO:0000313" key="9">
    <source>
        <dbReference type="EMBL" id="MBM9433620.1"/>
    </source>
</evidence>
<feature type="binding site" evidence="8">
    <location>
        <begin position="180"/>
        <end position="183"/>
    </location>
    <ligand>
        <name>ATP</name>
        <dbReference type="ChEBI" id="CHEBI:30616"/>
    </ligand>
</feature>
<comment type="catalytic activity">
    <reaction evidence="7 8">
        <text>(R)-pantoate + beta-alanine + ATP = (R)-pantothenate + AMP + diphosphate + H(+)</text>
        <dbReference type="Rhea" id="RHEA:10912"/>
        <dbReference type="ChEBI" id="CHEBI:15378"/>
        <dbReference type="ChEBI" id="CHEBI:15980"/>
        <dbReference type="ChEBI" id="CHEBI:29032"/>
        <dbReference type="ChEBI" id="CHEBI:30616"/>
        <dbReference type="ChEBI" id="CHEBI:33019"/>
        <dbReference type="ChEBI" id="CHEBI:57966"/>
        <dbReference type="ChEBI" id="CHEBI:456215"/>
        <dbReference type="EC" id="6.3.2.1"/>
    </reaction>
</comment>
<dbReference type="SUPFAM" id="SSF52374">
    <property type="entry name" value="Nucleotidylyl transferase"/>
    <property type="match status" value="1"/>
</dbReference>
<evidence type="ECO:0000256" key="5">
    <source>
        <dbReference type="ARBA" id="ARBA00022741"/>
    </source>
</evidence>
<name>A0ABS2TG34_9ACTO</name>
<keyword evidence="5 8" id="KW-0547">Nucleotide-binding</keyword>
<feature type="binding site" evidence="8">
    <location>
        <position position="172"/>
    </location>
    <ligand>
        <name>ATP</name>
        <dbReference type="ChEBI" id="CHEBI:30616"/>
    </ligand>
</feature>
<comment type="pathway">
    <text evidence="1 8">Cofactor biosynthesis; (R)-pantothenate biosynthesis; (R)-pantothenate from (R)-pantoate and beta-alanine: step 1/1.</text>
</comment>
<dbReference type="Proteomes" id="UP000705983">
    <property type="component" value="Unassembled WGS sequence"/>
</dbReference>
<dbReference type="InterPro" id="IPR003721">
    <property type="entry name" value="Pantoate_ligase"/>
</dbReference>
<comment type="caution">
    <text evidence="9">The sequence shown here is derived from an EMBL/GenBank/DDBJ whole genome shotgun (WGS) entry which is preliminary data.</text>
</comment>
<dbReference type="RefSeq" id="WP_187996821.1">
    <property type="nucleotide sequence ID" value="NZ_JACEXG010000004.1"/>
</dbReference>
<proteinExistence type="inferred from homology"/>
<evidence type="ECO:0000256" key="3">
    <source>
        <dbReference type="ARBA" id="ARBA00022598"/>
    </source>
</evidence>